<sequence length="530" mass="60007">MKKYNILFYNKRFKMSQQESEFGKLRAFFWPIHGHEVKKVLPMMLMLFLICFNYSILRNVKDAVVVTAKASGAEVIPFIKVWVLLPTAVLFTLIFTKLSNRFSQEKVFYIVISTFLLFFGSFTYIFYPLRDVLHPHQLCDYLETILPAGFKGLIAMFRNWSFTLFYVICELWGSIVLTVLFWGFANEITKMTEARRFYSMLGVIASFAATIAGIIANLLSNDQSWEQTLNILMVAVIVSGTIAMGIFRWMNKNVLNGPEFQEFHEAKRIQKMKKRLSIRESFNYLANSKYLICIAVLVISYNLVINLVEIVWKDQLRQLYSSALDYNRYMNNMTSAVGIIATITSLFMSTMITRFGWTRTALVTPTIMLVTSVGFFAFMLFRNDLADPVYILTGTTPLTIAVFFGAAQVCMSKACKYSVFDSTKEMAFIPLDYESKLKGKAAIDGVGSRLGKSGGSLIHQSLLMIFATVSSSAPYVAVILIGVIIVWMLCVRSLGKQFAAIIGEKAREDIGESTPRTNEEQVLHPLKAAS</sequence>
<feature type="transmembrane region" description="Helical" evidence="9">
    <location>
        <begin position="231"/>
        <end position="250"/>
    </location>
</feature>
<keyword evidence="8 9" id="KW-0472">Membrane</keyword>
<feature type="transmembrane region" description="Helical" evidence="9">
    <location>
        <begin position="164"/>
        <end position="185"/>
    </location>
</feature>
<comment type="caution">
    <text evidence="11">The sequence shown here is derived from an EMBL/GenBank/DDBJ whole genome shotgun (WGS) entry which is preliminary data.</text>
</comment>
<dbReference type="PANTHER" id="PTHR31187:SF1">
    <property type="entry name" value="ADP,ATP CARRIER PROTEIN 1"/>
    <property type="match status" value="1"/>
</dbReference>
<keyword evidence="7 9" id="KW-1133">Transmembrane helix</keyword>
<comment type="subcellular location">
    <subcellularLocation>
        <location evidence="1 9">Membrane</location>
        <topology evidence="1 9">Multi-pass membrane protein</topology>
    </subcellularLocation>
</comment>
<evidence type="ECO:0000256" key="9">
    <source>
        <dbReference type="RuleBase" id="RU363121"/>
    </source>
</evidence>
<feature type="transmembrane region" description="Helical" evidence="9">
    <location>
        <begin position="361"/>
        <end position="382"/>
    </location>
</feature>
<dbReference type="GO" id="GO:0016020">
    <property type="term" value="C:membrane"/>
    <property type="evidence" value="ECO:0007669"/>
    <property type="project" value="UniProtKB-SubCell"/>
</dbReference>
<dbReference type="Pfam" id="PF03219">
    <property type="entry name" value="TLC"/>
    <property type="match status" value="1"/>
</dbReference>
<accession>A0A0C1H9A2</accession>
<feature type="transmembrane region" description="Helical" evidence="9">
    <location>
        <begin position="77"/>
        <end position="95"/>
    </location>
</feature>
<evidence type="ECO:0000313" key="12">
    <source>
        <dbReference type="Proteomes" id="UP000031465"/>
    </source>
</evidence>
<evidence type="ECO:0000256" key="10">
    <source>
        <dbReference type="SAM" id="MobiDB-lite"/>
    </source>
</evidence>
<dbReference type="Proteomes" id="UP000031465">
    <property type="component" value="Unassembled WGS sequence"/>
</dbReference>
<dbReference type="GO" id="GO:0005471">
    <property type="term" value="F:ATP:ADP antiporter activity"/>
    <property type="evidence" value="ECO:0007669"/>
    <property type="project" value="InterPro"/>
</dbReference>
<gene>
    <name evidence="11" type="primary">tlcA_2</name>
    <name evidence="11" type="ORF">DB44_AS00250</name>
</gene>
<evidence type="ECO:0000256" key="1">
    <source>
        <dbReference type="ARBA" id="ARBA00004141"/>
    </source>
</evidence>
<dbReference type="Gene3D" id="1.20.1250.20">
    <property type="entry name" value="MFS general substrate transporter like domains"/>
    <property type="match status" value="1"/>
</dbReference>
<comment type="similarity">
    <text evidence="2 9">Belongs to the ADP/ATP translocase tlc family.</text>
</comment>
<feature type="transmembrane region" description="Helical" evidence="9">
    <location>
        <begin position="290"/>
        <end position="312"/>
    </location>
</feature>
<dbReference type="InterPro" id="IPR004667">
    <property type="entry name" value="ADP_ATP_car_bac_type"/>
</dbReference>
<reference evidence="11 12" key="1">
    <citation type="journal article" date="2014" name="Mol. Biol. Evol.">
        <title>Massive expansion of Ubiquitination-related gene families within the Chlamydiae.</title>
        <authorList>
            <person name="Domman D."/>
            <person name="Collingro A."/>
            <person name="Lagkouvardos I."/>
            <person name="Gehre L."/>
            <person name="Weinmaier T."/>
            <person name="Rattei T."/>
            <person name="Subtil A."/>
            <person name="Horn M."/>
        </authorList>
    </citation>
    <scope>NUCLEOTIDE SEQUENCE [LARGE SCALE GENOMIC DNA]</scope>
    <source>
        <strain evidence="11 12">EI2</strain>
    </source>
</reference>
<proteinExistence type="inferred from homology"/>
<feature type="transmembrane region" description="Helical" evidence="9">
    <location>
        <begin position="40"/>
        <end position="57"/>
    </location>
</feature>
<protein>
    <recommendedName>
        <fullName evidence="9">ADP,ATP carrier protein</fullName>
    </recommendedName>
</protein>
<evidence type="ECO:0000256" key="8">
    <source>
        <dbReference type="ARBA" id="ARBA00023136"/>
    </source>
</evidence>
<feature type="transmembrane region" description="Helical" evidence="9">
    <location>
        <begin position="462"/>
        <end position="489"/>
    </location>
</feature>
<evidence type="ECO:0000256" key="2">
    <source>
        <dbReference type="ARBA" id="ARBA00007127"/>
    </source>
</evidence>
<evidence type="ECO:0000256" key="4">
    <source>
        <dbReference type="ARBA" id="ARBA00022692"/>
    </source>
</evidence>
<dbReference type="PATRIC" id="fig|362787.3.peg.268"/>
<name>A0A0C1H9A2_9BACT</name>
<feature type="transmembrane region" description="Helical" evidence="9">
    <location>
        <begin position="107"/>
        <end position="127"/>
    </location>
</feature>
<organism evidence="11 12">
    <name type="scientific">Candidatus Protochlamydia amoebophila</name>
    <dbReference type="NCBI Taxonomy" id="362787"/>
    <lineage>
        <taxon>Bacteria</taxon>
        <taxon>Pseudomonadati</taxon>
        <taxon>Chlamydiota</taxon>
        <taxon>Chlamydiia</taxon>
        <taxon>Parachlamydiales</taxon>
        <taxon>Parachlamydiaceae</taxon>
        <taxon>Candidatus Protochlamydia</taxon>
    </lineage>
</organism>
<dbReference type="SUPFAM" id="SSF103473">
    <property type="entry name" value="MFS general substrate transporter"/>
    <property type="match status" value="1"/>
</dbReference>
<evidence type="ECO:0000256" key="5">
    <source>
        <dbReference type="ARBA" id="ARBA00022741"/>
    </source>
</evidence>
<dbReference type="InterPro" id="IPR036259">
    <property type="entry name" value="MFS_trans_sf"/>
</dbReference>
<dbReference type="NCBIfam" id="TIGR00769">
    <property type="entry name" value="AAA"/>
    <property type="match status" value="1"/>
</dbReference>
<evidence type="ECO:0000256" key="7">
    <source>
        <dbReference type="ARBA" id="ARBA00022989"/>
    </source>
</evidence>
<keyword evidence="4 9" id="KW-0812">Transmembrane</keyword>
<evidence type="ECO:0000313" key="11">
    <source>
        <dbReference type="EMBL" id="KIC73929.1"/>
    </source>
</evidence>
<feature type="transmembrane region" description="Helical" evidence="9">
    <location>
        <begin position="197"/>
        <end position="219"/>
    </location>
</feature>
<feature type="region of interest" description="Disordered" evidence="10">
    <location>
        <begin position="510"/>
        <end position="530"/>
    </location>
</feature>
<dbReference type="EMBL" id="JSAN01000017">
    <property type="protein sequence ID" value="KIC73929.1"/>
    <property type="molecule type" value="Genomic_DNA"/>
</dbReference>
<keyword evidence="6 9" id="KW-0067">ATP-binding</keyword>
<feature type="transmembrane region" description="Helical" evidence="9">
    <location>
        <begin position="332"/>
        <end position="349"/>
    </location>
</feature>
<keyword evidence="5 9" id="KW-0547">Nucleotide-binding</keyword>
<dbReference type="PANTHER" id="PTHR31187">
    <property type="match status" value="1"/>
</dbReference>
<dbReference type="AlphaFoldDB" id="A0A0C1H9A2"/>
<keyword evidence="3 9" id="KW-0813">Transport</keyword>
<feature type="transmembrane region" description="Helical" evidence="9">
    <location>
        <begin position="388"/>
        <end position="407"/>
    </location>
</feature>
<dbReference type="GO" id="GO:0005524">
    <property type="term" value="F:ATP binding"/>
    <property type="evidence" value="ECO:0007669"/>
    <property type="project" value="UniProtKB-KW"/>
</dbReference>
<evidence type="ECO:0000256" key="3">
    <source>
        <dbReference type="ARBA" id="ARBA00022448"/>
    </source>
</evidence>
<evidence type="ECO:0000256" key="6">
    <source>
        <dbReference type="ARBA" id="ARBA00022840"/>
    </source>
</evidence>